<evidence type="ECO:0000256" key="8">
    <source>
        <dbReference type="ARBA" id="ARBA00044757"/>
    </source>
</evidence>
<name>A0A182QW00_9DIPT</name>
<keyword evidence="5" id="KW-0234">DNA repair</keyword>
<dbReference type="EMBL" id="AXCN02000148">
    <property type="status" value="NOT_ANNOTATED_CDS"/>
    <property type="molecule type" value="Genomic_DNA"/>
</dbReference>
<dbReference type="FunFam" id="3.40.50.10980:FF:000001">
    <property type="entry name" value="Nibrin"/>
    <property type="match status" value="1"/>
</dbReference>
<dbReference type="Pfam" id="PF16508">
    <property type="entry name" value="NIBRIN_BRCT_II"/>
    <property type="match status" value="1"/>
</dbReference>
<evidence type="ECO:0000256" key="7">
    <source>
        <dbReference type="ARBA" id="ARBA00023306"/>
    </source>
</evidence>
<dbReference type="InterPro" id="IPR032429">
    <property type="entry name" value="Nibrin_BRCT2"/>
</dbReference>
<proteinExistence type="inferred from homology"/>
<feature type="region of interest" description="Disordered" evidence="9">
    <location>
        <begin position="357"/>
        <end position="522"/>
    </location>
</feature>
<dbReference type="InterPro" id="IPR040227">
    <property type="entry name" value="Nibrin-rel"/>
</dbReference>
<keyword evidence="12" id="KW-1185">Reference proteome</keyword>
<dbReference type="PANTHER" id="PTHR12162:SF0">
    <property type="entry name" value="NIBRIN"/>
    <property type="match status" value="1"/>
</dbReference>
<dbReference type="Gene3D" id="3.40.50.10980">
    <property type="entry name" value="Nibrin, BRCT2 domain"/>
    <property type="match status" value="1"/>
</dbReference>
<sequence length="812" mass="90034">MWFLTNDKTKYIYYLVSKPIGHTVGRINADLTITGDDSISRNHAMLELAKDALKLTDTGSRYGSYVNERIATNSAISKDQPTILKVGDRVRFGRCGSIWTVGRVQFRCLTSTLVMTPELKTVLTKLGVELLPDYAPTTTHLIMPSITVTTKFLHCLVGQVPIVTPDFFHTIDSVCIRNGKPLPQVEAFLPRCSETQIKNTQHNFHPNVSRRNLFQGKEFIFLNTVPFNQYNDIIKLAGGVCLSAQQERIAKSRFLNPNVITIKQSTSNASQSQTFDSLSQYIAARGRRLVPELEIGLAIVHSSIEKYCNPDYRFAFNLEECNENTDDGGTLATNTVHHTERTGNGATNTSAEMHTIPETEHNTERKPVKAKHVQLPIKSAKSSPENVAKPSGSLFRMPPAVASTVNPPEERRKSKRVQEMDKSGKQAHNDQDSGLVKRARRNASPTPSTSYSSLSADVPSQRRTSKRLQAVESTTEANPSEDISKQATPTRSVSPKESVSYSPVVDSKQNTESEEKQSVLSGAGEIQATIPETQPTQSDSALSIQALQARGFRAVNHEPSQASGNPKKRRIANLQLALEDDDAFIFNEIVPVKKSKPEKTQKSSSEPSKPRSEEDQEDLFCFEGISVSQRRRTRDNPRAGSQQTIVTTDAPEASLQRSSATEGRTPTFSAKAPATDSPLHYYRQFVQPKEVEMSTAGWLSSTMCGLKLEDAKENLPYEMTIKTEPMDETDGLMDDADNKHWLRNISTVFQVLNVDMKLVAHRPTDVSGVALPCVSTDGRKNYKAFSKKSNFPLQRIKIPTTSICVQDANECL</sequence>
<feature type="compositionally biased region" description="Polar residues" evidence="9">
    <location>
        <begin position="655"/>
        <end position="668"/>
    </location>
</feature>
<dbReference type="GO" id="GO:0005694">
    <property type="term" value="C:chromosome"/>
    <property type="evidence" value="ECO:0007669"/>
    <property type="project" value="UniProtKB-SubCell"/>
</dbReference>
<evidence type="ECO:0000256" key="4">
    <source>
        <dbReference type="ARBA" id="ARBA00022763"/>
    </source>
</evidence>
<dbReference type="Pfam" id="PF00498">
    <property type="entry name" value="FHA"/>
    <property type="match status" value="1"/>
</dbReference>
<evidence type="ECO:0000256" key="2">
    <source>
        <dbReference type="ARBA" id="ARBA00004286"/>
    </source>
</evidence>
<evidence type="ECO:0000256" key="1">
    <source>
        <dbReference type="ARBA" id="ARBA00004123"/>
    </source>
</evidence>
<dbReference type="InterPro" id="IPR000253">
    <property type="entry name" value="FHA_dom"/>
</dbReference>
<evidence type="ECO:0000259" key="10">
    <source>
        <dbReference type="PROSITE" id="PS50006"/>
    </source>
</evidence>
<dbReference type="Pfam" id="PF16770">
    <property type="entry name" value="RTT107_BRCT_5"/>
    <property type="match status" value="1"/>
</dbReference>
<dbReference type="InterPro" id="IPR036420">
    <property type="entry name" value="BRCT_dom_sf"/>
</dbReference>
<accession>A0A182QW00</accession>
<dbReference type="Gene3D" id="3.40.50.10190">
    <property type="entry name" value="BRCT domain"/>
    <property type="match status" value="1"/>
</dbReference>
<dbReference type="CDD" id="cd22667">
    <property type="entry name" value="FHA_NBN"/>
    <property type="match status" value="1"/>
</dbReference>
<comment type="subcellular location">
    <subcellularLocation>
        <location evidence="2">Chromosome</location>
    </subcellularLocation>
    <subcellularLocation>
        <location evidence="1">Nucleus</location>
    </subcellularLocation>
</comment>
<dbReference type="InterPro" id="IPR008984">
    <property type="entry name" value="SMAD_FHA_dom_sf"/>
</dbReference>
<dbReference type="PANTHER" id="PTHR12162">
    <property type="entry name" value="NIBRIN-RELATED"/>
    <property type="match status" value="1"/>
</dbReference>
<dbReference type="GO" id="GO:0030870">
    <property type="term" value="C:Mre11 complex"/>
    <property type="evidence" value="ECO:0007669"/>
    <property type="project" value="InterPro"/>
</dbReference>
<feature type="compositionally biased region" description="Basic and acidic residues" evidence="9">
    <location>
        <begin position="408"/>
        <end position="431"/>
    </location>
</feature>
<evidence type="ECO:0000256" key="5">
    <source>
        <dbReference type="ARBA" id="ARBA00023204"/>
    </source>
</evidence>
<evidence type="ECO:0000256" key="6">
    <source>
        <dbReference type="ARBA" id="ARBA00023242"/>
    </source>
</evidence>
<evidence type="ECO:0000256" key="9">
    <source>
        <dbReference type="SAM" id="MobiDB-lite"/>
    </source>
</evidence>
<evidence type="ECO:0000313" key="11">
    <source>
        <dbReference type="EnsemblMetazoa" id="AFAF017990-PA"/>
    </source>
</evidence>
<reference evidence="11" key="2">
    <citation type="submission" date="2020-05" db="UniProtKB">
        <authorList>
            <consortium name="EnsemblMetazoa"/>
        </authorList>
    </citation>
    <scope>IDENTIFICATION</scope>
    <source>
        <strain evidence="11">FAR1</strain>
    </source>
</reference>
<dbReference type="VEuPathDB" id="VectorBase:AFAF017990"/>
<protein>
    <recommendedName>
        <fullName evidence="10">FHA domain-containing protein</fullName>
    </recommendedName>
</protein>
<dbReference type="STRING" id="69004.A0A182QW00"/>
<dbReference type="InterPro" id="IPR043014">
    <property type="entry name" value="Nibrin_BRCT2_sf"/>
</dbReference>
<dbReference type="Proteomes" id="UP000075886">
    <property type="component" value="Unassembled WGS sequence"/>
</dbReference>
<dbReference type="GO" id="GO:0003684">
    <property type="term" value="F:damaged DNA binding"/>
    <property type="evidence" value="ECO:0007669"/>
    <property type="project" value="TreeGrafter"/>
</dbReference>
<evidence type="ECO:0000313" key="12">
    <source>
        <dbReference type="Proteomes" id="UP000075886"/>
    </source>
</evidence>
<feature type="domain" description="FHA" evidence="10">
    <location>
        <begin position="18"/>
        <end position="71"/>
    </location>
</feature>
<dbReference type="EnsemblMetazoa" id="AFAF017990-RA">
    <property type="protein sequence ID" value="AFAF017990-PA"/>
    <property type="gene ID" value="AFAF017990"/>
</dbReference>
<evidence type="ECO:0000256" key="3">
    <source>
        <dbReference type="ARBA" id="ARBA00022454"/>
    </source>
</evidence>
<feature type="compositionally biased region" description="Polar residues" evidence="9">
    <location>
        <begin position="485"/>
        <end position="501"/>
    </location>
</feature>
<dbReference type="CDD" id="cd17741">
    <property type="entry name" value="BRCT_nibrin"/>
    <property type="match status" value="1"/>
</dbReference>
<dbReference type="SUPFAM" id="SSF49879">
    <property type="entry name" value="SMAD/FHA domain"/>
    <property type="match status" value="1"/>
</dbReference>
<dbReference type="PROSITE" id="PS50006">
    <property type="entry name" value="FHA_DOMAIN"/>
    <property type="match status" value="1"/>
</dbReference>
<dbReference type="AlphaFoldDB" id="A0A182QW00"/>
<keyword evidence="4" id="KW-0227">DNA damage</keyword>
<feature type="region of interest" description="Disordered" evidence="9">
    <location>
        <begin position="594"/>
        <end position="673"/>
    </location>
</feature>
<reference evidence="12" key="1">
    <citation type="submission" date="2014-01" db="EMBL/GenBank/DDBJ databases">
        <title>The Genome Sequence of Anopheles farauti FAR1 (V2).</title>
        <authorList>
            <consortium name="The Broad Institute Genomics Platform"/>
            <person name="Neafsey D.E."/>
            <person name="Besansky N."/>
            <person name="Howell P."/>
            <person name="Walton C."/>
            <person name="Young S.K."/>
            <person name="Zeng Q."/>
            <person name="Gargeya S."/>
            <person name="Fitzgerald M."/>
            <person name="Haas B."/>
            <person name="Abouelleil A."/>
            <person name="Allen A.W."/>
            <person name="Alvarado L."/>
            <person name="Arachchi H.M."/>
            <person name="Berlin A.M."/>
            <person name="Chapman S.B."/>
            <person name="Gainer-Dewar J."/>
            <person name="Goldberg J."/>
            <person name="Griggs A."/>
            <person name="Gujja S."/>
            <person name="Hansen M."/>
            <person name="Howarth C."/>
            <person name="Imamovic A."/>
            <person name="Ireland A."/>
            <person name="Larimer J."/>
            <person name="McCowan C."/>
            <person name="Murphy C."/>
            <person name="Pearson M."/>
            <person name="Poon T.W."/>
            <person name="Priest M."/>
            <person name="Roberts A."/>
            <person name="Saif S."/>
            <person name="Shea T."/>
            <person name="Sisk P."/>
            <person name="Sykes S."/>
            <person name="Wortman J."/>
            <person name="Nusbaum C."/>
            <person name="Birren B."/>
        </authorList>
    </citation>
    <scope>NUCLEOTIDE SEQUENCE [LARGE SCALE GENOMIC DNA]</scope>
    <source>
        <strain evidence="12">FAR1</strain>
    </source>
</reference>
<dbReference type="Gene3D" id="2.60.200.20">
    <property type="match status" value="1"/>
</dbReference>
<dbReference type="SUPFAM" id="SSF52113">
    <property type="entry name" value="BRCT domain"/>
    <property type="match status" value="1"/>
</dbReference>
<keyword evidence="7" id="KW-0131">Cell cycle</keyword>
<dbReference type="GO" id="GO:0007095">
    <property type="term" value="P:mitotic G2 DNA damage checkpoint signaling"/>
    <property type="evidence" value="ECO:0007669"/>
    <property type="project" value="InterPro"/>
</dbReference>
<keyword evidence="3" id="KW-0158">Chromosome</keyword>
<organism evidence="11 12">
    <name type="scientific">Anopheles farauti</name>
    <dbReference type="NCBI Taxonomy" id="69004"/>
    <lineage>
        <taxon>Eukaryota</taxon>
        <taxon>Metazoa</taxon>
        <taxon>Ecdysozoa</taxon>
        <taxon>Arthropoda</taxon>
        <taxon>Hexapoda</taxon>
        <taxon>Insecta</taxon>
        <taxon>Pterygota</taxon>
        <taxon>Neoptera</taxon>
        <taxon>Endopterygota</taxon>
        <taxon>Diptera</taxon>
        <taxon>Nematocera</taxon>
        <taxon>Culicoidea</taxon>
        <taxon>Culicidae</taxon>
        <taxon>Anophelinae</taxon>
        <taxon>Anopheles</taxon>
    </lineage>
</organism>
<feature type="compositionally biased region" description="Low complexity" evidence="9">
    <location>
        <begin position="444"/>
        <end position="455"/>
    </location>
</feature>
<keyword evidence="6" id="KW-0539">Nucleus</keyword>
<dbReference type="GO" id="GO:0000724">
    <property type="term" value="P:double-strand break repair via homologous recombination"/>
    <property type="evidence" value="ECO:0007669"/>
    <property type="project" value="TreeGrafter"/>
</dbReference>
<feature type="compositionally biased region" description="Basic and acidic residues" evidence="9">
    <location>
        <begin position="357"/>
        <end position="367"/>
    </location>
</feature>
<dbReference type="InterPro" id="IPR001357">
    <property type="entry name" value="BRCT_dom"/>
</dbReference>
<comment type="similarity">
    <text evidence="8">Belongs to the Nibrin family.</text>
</comment>